<organism evidence="3 4">
    <name type="scientific">Candidatus Acidiferrum panamense</name>
    <dbReference type="NCBI Taxonomy" id="2741543"/>
    <lineage>
        <taxon>Bacteria</taxon>
        <taxon>Pseudomonadati</taxon>
        <taxon>Acidobacteriota</taxon>
        <taxon>Terriglobia</taxon>
        <taxon>Candidatus Acidiferrales</taxon>
        <taxon>Candidatus Acidiferrum</taxon>
    </lineage>
</organism>
<proteinExistence type="predicted"/>
<keyword evidence="4" id="KW-1185">Reference proteome</keyword>
<accession>A0A7V8NNL2</accession>
<evidence type="ECO:0000313" key="3">
    <source>
        <dbReference type="EMBL" id="MBA0084531.1"/>
    </source>
</evidence>
<dbReference type="GO" id="GO:0016787">
    <property type="term" value="F:hydrolase activity"/>
    <property type="evidence" value="ECO:0007669"/>
    <property type="project" value="UniProtKB-KW"/>
</dbReference>
<dbReference type="PANTHER" id="PTHR43540">
    <property type="entry name" value="PEROXYUREIDOACRYLATE/UREIDOACRYLATE AMIDOHYDROLASE-RELATED"/>
    <property type="match status" value="1"/>
</dbReference>
<evidence type="ECO:0000256" key="1">
    <source>
        <dbReference type="ARBA" id="ARBA00022801"/>
    </source>
</evidence>
<protein>
    <submittedName>
        <fullName evidence="3">Isochorismatase family protein</fullName>
    </submittedName>
</protein>
<dbReference type="EMBL" id="JACDQQ010000596">
    <property type="protein sequence ID" value="MBA0084531.1"/>
    <property type="molecule type" value="Genomic_DNA"/>
</dbReference>
<dbReference type="AlphaFoldDB" id="A0A7V8NNL2"/>
<dbReference type="InterPro" id="IPR000868">
    <property type="entry name" value="Isochorismatase-like_dom"/>
</dbReference>
<gene>
    <name evidence="3" type="ORF">HRJ53_06015</name>
</gene>
<dbReference type="SUPFAM" id="SSF52499">
    <property type="entry name" value="Isochorismatase-like hydrolases"/>
    <property type="match status" value="1"/>
</dbReference>
<name>A0A7V8NNL2_9BACT</name>
<dbReference type="InterPro" id="IPR050272">
    <property type="entry name" value="Isochorismatase-like_hydrls"/>
</dbReference>
<dbReference type="InterPro" id="IPR036380">
    <property type="entry name" value="Isochorismatase-like_sf"/>
</dbReference>
<comment type="caution">
    <text evidence="3">The sequence shown here is derived from an EMBL/GenBank/DDBJ whole genome shotgun (WGS) entry which is preliminary data.</text>
</comment>
<dbReference type="Gene3D" id="3.40.50.850">
    <property type="entry name" value="Isochorismatase-like"/>
    <property type="match status" value="1"/>
</dbReference>
<dbReference type="PANTHER" id="PTHR43540:SF6">
    <property type="entry name" value="ISOCHORISMATASE-LIKE DOMAIN-CONTAINING PROTEIN"/>
    <property type="match status" value="1"/>
</dbReference>
<reference evidence="3" key="1">
    <citation type="submission" date="2020-06" db="EMBL/GenBank/DDBJ databases">
        <title>Legume-microbial interactions unlock mineral nutrients during tropical forest succession.</title>
        <authorList>
            <person name="Epihov D.Z."/>
        </authorList>
    </citation>
    <scope>NUCLEOTIDE SEQUENCE [LARGE SCALE GENOMIC DNA]</scope>
    <source>
        <strain evidence="3">Pan2503</strain>
    </source>
</reference>
<dbReference type="Pfam" id="PF00857">
    <property type="entry name" value="Isochorismatase"/>
    <property type="match status" value="1"/>
</dbReference>
<sequence>MSAFTWNARPEPVSVDLKKSAVVVVDMQNAFASKQGMLDLAGVDISGAPRVVESIRSILDEARPAGIPVAYLQMGYQPDLSDSGGPSAPNWHKELGIRMMNRRPELKGKLVTVGTWDFDIVDELKPQPGDLVVVKTRYSGFANTSLDAELRSRGIRYLFFTGIATNVCVESTLRDAFFLDYWPMLITDATMAAGQPALHDATVENVENFFGWTVLKAEFIERVRLGRGTAAAT</sequence>
<dbReference type="CDD" id="cd00431">
    <property type="entry name" value="cysteine_hydrolases"/>
    <property type="match status" value="1"/>
</dbReference>
<dbReference type="Proteomes" id="UP000567293">
    <property type="component" value="Unassembled WGS sequence"/>
</dbReference>
<keyword evidence="1" id="KW-0378">Hydrolase</keyword>
<evidence type="ECO:0000259" key="2">
    <source>
        <dbReference type="Pfam" id="PF00857"/>
    </source>
</evidence>
<evidence type="ECO:0000313" key="4">
    <source>
        <dbReference type="Proteomes" id="UP000567293"/>
    </source>
</evidence>
<feature type="domain" description="Isochorismatase-like" evidence="2">
    <location>
        <begin position="20"/>
        <end position="214"/>
    </location>
</feature>